<protein>
    <submittedName>
        <fullName evidence="1">Uncharacterized protein</fullName>
    </submittedName>
</protein>
<evidence type="ECO:0000313" key="2">
    <source>
        <dbReference type="Proteomes" id="UP000231693"/>
    </source>
</evidence>
<dbReference type="AlphaFoldDB" id="A0A2M9CZY6"/>
<dbReference type="Proteomes" id="UP000231693">
    <property type="component" value="Unassembled WGS sequence"/>
</dbReference>
<gene>
    <name evidence="1" type="ORF">CLV28_0699</name>
</gene>
<comment type="caution">
    <text evidence="1">The sequence shown here is derived from an EMBL/GenBank/DDBJ whole genome shotgun (WGS) entry which is preliminary data.</text>
</comment>
<keyword evidence="2" id="KW-1185">Reference proteome</keyword>
<name>A0A2M9CZY6_9CELL</name>
<dbReference type="RefSeq" id="WP_100421855.1">
    <property type="nucleotide sequence ID" value="NZ_BOOX01000003.1"/>
</dbReference>
<evidence type="ECO:0000313" key="1">
    <source>
        <dbReference type="EMBL" id="PJJ77480.1"/>
    </source>
</evidence>
<sequence>MDLHELRETISNSRYEDDWHHVVTGPFYTDAPDVDEDTVEQHDELLVYTPNVDITIQHGLRARGFDHIKTADQLWQDASFPDPKATVDFVDVFWRGVLVDRECVVNVDGGRATIPLGTQKPLNYSSSGPRPEKYEFEYTATKWQVALARIADRDHDWASYMEQAGIIIK</sequence>
<accession>A0A2M9CZY6</accession>
<dbReference type="OrthoDB" id="5108480at2"/>
<proteinExistence type="predicted"/>
<reference evidence="1 2" key="1">
    <citation type="submission" date="2017-11" db="EMBL/GenBank/DDBJ databases">
        <title>Genomic Encyclopedia of Archaeal and Bacterial Type Strains, Phase II (KMG-II): From Individual Species to Whole Genera.</title>
        <authorList>
            <person name="Goeker M."/>
        </authorList>
    </citation>
    <scope>NUCLEOTIDE SEQUENCE [LARGE SCALE GENOMIC DNA]</scope>
    <source>
        <strain evidence="1 2">DSM 25478</strain>
    </source>
</reference>
<dbReference type="EMBL" id="PGFE01000001">
    <property type="protein sequence ID" value="PJJ77480.1"/>
    <property type="molecule type" value="Genomic_DNA"/>
</dbReference>
<organism evidence="1 2">
    <name type="scientific">Sediminihabitans luteus</name>
    <dbReference type="NCBI Taxonomy" id="1138585"/>
    <lineage>
        <taxon>Bacteria</taxon>
        <taxon>Bacillati</taxon>
        <taxon>Actinomycetota</taxon>
        <taxon>Actinomycetes</taxon>
        <taxon>Micrococcales</taxon>
        <taxon>Cellulomonadaceae</taxon>
        <taxon>Sediminihabitans</taxon>
    </lineage>
</organism>